<proteinExistence type="predicted"/>
<gene>
    <name evidence="1" type="ORF">Daus18300_009810</name>
</gene>
<dbReference type="EMBL" id="JAWRVE010000103">
    <property type="protein sequence ID" value="KAL1858812.1"/>
    <property type="molecule type" value="Genomic_DNA"/>
</dbReference>
<evidence type="ECO:0000313" key="2">
    <source>
        <dbReference type="Proteomes" id="UP001583177"/>
    </source>
</evidence>
<organism evidence="1 2">
    <name type="scientific">Diaporthe australafricana</name>
    <dbReference type="NCBI Taxonomy" id="127596"/>
    <lineage>
        <taxon>Eukaryota</taxon>
        <taxon>Fungi</taxon>
        <taxon>Dikarya</taxon>
        <taxon>Ascomycota</taxon>
        <taxon>Pezizomycotina</taxon>
        <taxon>Sordariomycetes</taxon>
        <taxon>Sordariomycetidae</taxon>
        <taxon>Diaporthales</taxon>
        <taxon>Diaporthaceae</taxon>
        <taxon>Diaporthe</taxon>
    </lineage>
</organism>
<evidence type="ECO:0000313" key="1">
    <source>
        <dbReference type="EMBL" id="KAL1858812.1"/>
    </source>
</evidence>
<protein>
    <submittedName>
        <fullName evidence="1">Uncharacterized protein</fullName>
    </submittedName>
</protein>
<accession>A0ABR3WCR6</accession>
<comment type="caution">
    <text evidence="1">The sequence shown here is derived from an EMBL/GenBank/DDBJ whole genome shotgun (WGS) entry which is preliminary data.</text>
</comment>
<reference evidence="1 2" key="1">
    <citation type="journal article" date="2024" name="IMA Fungus">
        <title>IMA Genome - F19 : A genome assembly and annotation guide to empower mycologists, including annotated draft genome sequences of Ceratocystis pirilliformis, Diaporthe australafricana, Fusarium ophioides, Paecilomyces lecythidis, and Sporothrix stenoceras.</title>
        <authorList>
            <person name="Aylward J."/>
            <person name="Wilson A.M."/>
            <person name="Visagie C.M."/>
            <person name="Spraker J."/>
            <person name="Barnes I."/>
            <person name="Buitendag C."/>
            <person name="Ceriani C."/>
            <person name="Del Mar Angel L."/>
            <person name="du Plessis D."/>
            <person name="Fuchs T."/>
            <person name="Gasser K."/>
            <person name="Kramer D."/>
            <person name="Li W."/>
            <person name="Munsamy K."/>
            <person name="Piso A."/>
            <person name="Price J.L."/>
            <person name="Sonnekus B."/>
            <person name="Thomas C."/>
            <person name="van der Nest A."/>
            <person name="van Dijk A."/>
            <person name="van Heerden A."/>
            <person name="van Vuuren N."/>
            <person name="Yilmaz N."/>
            <person name="Duong T.A."/>
            <person name="van der Merwe N.A."/>
            <person name="Wingfield M.J."/>
            <person name="Wingfield B.D."/>
        </authorList>
    </citation>
    <scope>NUCLEOTIDE SEQUENCE [LARGE SCALE GENOMIC DNA]</scope>
    <source>
        <strain evidence="1 2">CMW 18300</strain>
    </source>
</reference>
<keyword evidence="2" id="KW-1185">Reference proteome</keyword>
<name>A0ABR3WCR6_9PEZI</name>
<dbReference type="Proteomes" id="UP001583177">
    <property type="component" value="Unassembled WGS sequence"/>
</dbReference>
<sequence>MPWSIQATGPMPLEGIHYLINLAVTKKHHVLLGSRTDNLIYVTKEFFQDSPLGIKAVDIKDDMLGFFSLVLTYAKAADKLVQVAHLKYLSSIMPRTNFLMMYKLIENGLEPYLKKQGDLFTLLKHLACWENDYDHDKKTLYTVPDSKYCDIVNGKMVPKNKIVRDKIEFVYKFEGEDPETVLLKNWINNLQTLEKDSLADDLDALMWGQMGGLGERTEFVVDTERPVPLFEFRDLGSSTSATMEKDVKGLEDVFLALHMKFKTLLTDFTPWW</sequence>